<organism evidence="1 2">
    <name type="scientific">Acidihalobacter ferrooxydans</name>
    <dbReference type="NCBI Taxonomy" id="1765967"/>
    <lineage>
        <taxon>Bacteria</taxon>
        <taxon>Pseudomonadati</taxon>
        <taxon>Pseudomonadota</taxon>
        <taxon>Gammaproteobacteria</taxon>
        <taxon>Chromatiales</taxon>
        <taxon>Ectothiorhodospiraceae</taxon>
        <taxon>Acidihalobacter</taxon>
    </lineage>
</organism>
<dbReference type="KEGG" id="afy:BW247_04900"/>
<evidence type="ECO:0000313" key="2">
    <source>
        <dbReference type="Proteomes" id="UP000243807"/>
    </source>
</evidence>
<evidence type="ECO:0000313" key="1">
    <source>
        <dbReference type="EMBL" id="APZ42509.1"/>
    </source>
</evidence>
<dbReference type="Proteomes" id="UP000243807">
    <property type="component" value="Chromosome"/>
</dbReference>
<dbReference type="EMBL" id="CP019434">
    <property type="protein sequence ID" value="APZ42509.1"/>
    <property type="molecule type" value="Genomic_DNA"/>
</dbReference>
<dbReference type="RefSeq" id="WP_076836155.1">
    <property type="nucleotide sequence ID" value="NZ_CP019434.1"/>
</dbReference>
<keyword evidence="2" id="KW-1185">Reference proteome</keyword>
<gene>
    <name evidence="1" type="ORF">BW247_04900</name>
</gene>
<protein>
    <submittedName>
        <fullName evidence="1">Uncharacterized protein</fullName>
    </submittedName>
</protein>
<proteinExistence type="predicted"/>
<sequence length="74" mass="8393">MTMINTRENPVVEAFVNLHSQDRHARSLAVLEARFDALYAKDPELAEAKVWQAADAVGLSSEEVHSFLAEYRYN</sequence>
<reference evidence="1 2" key="1">
    <citation type="submission" date="2017-01" db="EMBL/GenBank/DDBJ databases">
        <title>Draft sequence of Acidihalobacter ferrooxidans strain DSM 14175 (strain V8).</title>
        <authorList>
            <person name="Khaleque H.N."/>
            <person name="Ramsay J.P."/>
            <person name="Murphy R.J.T."/>
            <person name="Kaksonen A.H."/>
            <person name="Boxall N.J."/>
            <person name="Watkin E.L.J."/>
        </authorList>
    </citation>
    <scope>NUCLEOTIDE SEQUENCE [LARGE SCALE GENOMIC DNA]</scope>
    <source>
        <strain evidence="1 2">V8</strain>
    </source>
</reference>
<dbReference type="OrthoDB" id="5796300at2"/>
<name>A0A1P8UFD8_9GAMM</name>
<dbReference type="AlphaFoldDB" id="A0A1P8UFD8"/>
<accession>A0A1P8UFD8</accession>